<evidence type="ECO:0000313" key="1">
    <source>
        <dbReference type="EMBL" id="HCT56798.1"/>
    </source>
</evidence>
<proteinExistence type="predicted"/>
<comment type="caution">
    <text evidence="1">The sequence shown here is derived from an EMBL/GenBank/DDBJ whole genome shotgun (WGS) entry which is preliminary data.</text>
</comment>
<name>A0A3D4V833_9BACT</name>
<gene>
    <name evidence="1" type="ORF">DGD08_06250</name>
</gene>
<dbReference type="AlphaFoldDB" id="A0A3D4V833"/>
<sequence length="105" mass="12195">MNLERLALAALIAEWARAVDRIERRDVTLLDGVPDYLDDLAVRHEISRRIRARPVTADTRETMAELDGIYRDATVESAECVPGIHDAAAQEWTAAREWYYWRRLR</sequence>
<accession>A0A3D4V833</accession>
<organism evidence="1 2">
    <name type="scientific">Gemmatimonas aurantiaca</name>
    <dbReference type="NCBI Taxonomy" id="173480"/>
    <lineage>
        <taxon>Bacteria</taxon>
        <taxon>Pseudomonadati</taxon>
        <taxon>Gemmatimonadota</taxon>
        <taxon>Gemmatimonadia</taxon>
        <taxon>Gemmatimonadales</taxon>
        <taxon>Gemmatimonadaceae</taxon>
        <taxon>Gemmatimonas</taxon>
    </lineage>
</organism>
<reference evidence="1 2" key="1">
    <citation type="journal article" date="2018" name="Nat. Biotechnol.">
        <title>A standardized bacterial taxonomy based on genome phylogeny substantially revises the tree of life.</title>
        <authorList>
            <person name="Parks D.H."/>
            <person name="Chuvochina M."/>
            <person name="Waite D.W."/>
            <person name="Rinke C."/>
            <person name="Skarshewski A."/>
            <person name="Chaumeil P.A."/>
            <person name="Hugenholtz P."/>
        </authorList>
    </citation>
    <scope>NUCLEOTIDE SEQUENCE [LARGE SCALE GENOMIC DNA]</scope>
    <source>
        <strain evidence="1">UBA8844</strain>
    </source>
</reference>
<dbReference type="EMBL" id="DPIY01000006">
    <property type="protein sequence ID" value="HCT56798.1"/>
    <property type="molecule type" value="Genomic_DNA"/>
</dbReference>
<evidence type="ECO:0000313" key="2">
    <source>
        <dbReference type="Proteomes" id="UP000264071"/>
    </source>
</evidence>
<dbReference type="Proteomes" id="UP000264071">
    <property type="component" value="Unassembled WGS sequence"/>
</dbReference>
<protein>
    <submittedName>
        <fullName evidence="1">Uncharacterized protein</fullName>
    </submittedName>
</protein>